<dbReference type="PRINTS" id="PR00081">
    <property type="entry name" value="GDHRDH"/>
</dbReference>
<keyword evidence="2" id="KW-0560">Oxidoreductase</keyword>
<dbReference type="PANTHER" id="PTHR44196:SF1">
    <property type="entry name" value="DEHYDROGENASE_REDUCTASE SDR FAMILY MEMBER 7B"/>
    <property type="match status" value="1"/>
</dbReference>
<protein>
    <submittedName>
        <fullName evidence="3">NADP-dependent 3-hydroxy acid dehydrogenase YdfG</fullName>
    </submittedName>
</protein>
<evidence type="ECO:0000313" key="3">
    <source>
        <dbReference type="EMBL" id="TDT41402.1"/>
    </source>
</evidence>
<comment type="similarity">
    <text evidence="1">Belongs to the short-chain dehydrogenases/reductases (SDR) family.</text>
</comment>
<reference evidence="3 4" key="1">
    <citation type="submission" date="2019-03" db="EMBL/GenBank/DDBJ databases">
        <title>Genomic Encyclopedia of Type Strains, Phase IV (KMG-IV): sequencing the most valuable type-strain genomes for metagenomic binning, comparative biology and taxonomic classification.</title>
        <authorList>
            <person name="Goeker M."/>
        </authorList>
    </citation>
    <scope>NUCLEOTIDE SEQUENCE [LARGE SCALE GENOMIC DNA]</scope>
    <source>
        <strain evidence="3 4">DSM 15505</strain>
    </source>
</reference>
<name>A0A4R7JSY1_9GAMM</name>
<dbReference type="PROSITE" id="PS00061">
    <property type="entry name" value="ADH_SHORT"/>
    <property type="match status" value="1"/>
</dbReference>
<dbReference type="RefSeq" id="WP_341776795.1">
    <property type="nucleotide sequence ID" value="NZ_SOAX01000003.1"/>
</dbReference>
<dbReference type="InterPro" id="IPR036291">
    <property type="entry name" value="NAD(P)-bd_dom_sf"/>
</dbReference>
<dbReference type="InterPro" id="IPR002347">
    <property type="entry name" value="SDR_fam"/>
</dbReference>
<dbReference type="AlphaFoldDB" id="A0A4R7JSY1"/>
<proteinExistence type="inferred from homology"/>
<evidence type="ECO:0000313" key="4">
    <source>
        <dbReference type="Proteomes" id="UP000295830"/>
    </source>
</evidence>
<gene>
    <name evidence="3" type="ORF">DES49_1485</name>
</gene>
<dbReference type="GO" id="GO:0016020">
    <property type="term" value="C:membrane"/>
    <property type="evidence" value="ECO:0007669"/>
    <property type="project" value="TreeGrafter"/>
</dbReference>
<accession>A0A4R7JSY1</accession>
<organism evidence="3 4">
    <name type="scientific">Halospina denitrificans</name>
    <dbReference type="NCBI Taxonomy" id="332522"/>
    <lineage>
        <taxon>Bacteria</taxon>
        <taxon>Pseudomonadati</taxon>
        <taxon>Pseudomonadota</taxon>
        <taxon>Gammaproteobacteria</taxon>
        <taxon>Halospina</taxon>
    </lineage>
</organism>
<dbReference type="SUPFAM" id="SSF51735">
    <property type="entry name" value="NAD(P)-binding Rossmann-fold domains"/>
    <property type="match status" value="1"/>
</dbReference>
<dbReference type="InterPro" id="IPR020904">
    <property type="entry name" value="Sc_DH/Rdtase_CS"/>
</dbReference>
<dbReference type="GO" id="GO:0016491">
    <property type="term" value="F:oxidoreductase activity"/>
    <property type="evidence" value="ECO:0007669"/>
    <property type="project" value="UniProtKB-KW"/>
</dbReference>
<dbReference type="PANTHER" id="PTHR44196">
    <property type="entry name" value="DEHYDROGENASE/REDUCTASE SDR FAMILY MEMBER 7B"/>
    <property type="match status" value="1"/>
</dbReference>
<dbReference type="Gene3D" id="3.40.50.720">
    <property type="entry name" value="NAD(P)-binding Rossmann-like Domain"/>
    <property type="match status" value="1"/>
</dbReference>
<evidence type="ECO:0000256" key="2">
    <source>
        <dbReference type="ARBA" id="ARBA00023002"/>
    </source>
</evidence>
<evidence type="ECO:0000256" key="1">
    <source>
        <dbReference type="ARBA" id="ARBA00006484"/>
    </source>
</evidence>
<keyword evidence="4" id="KW-1185">Reference proteome</keyword>
<dbReference type="Proteomes" id="UP000295830">
    <property type="component" value="Unassembled WGS sequence"/>
</dbReference>
<sequence>MMTQTTPHQLTVWLTGATSGIGLAVLQELVARGHRVIATGRNRERLDELRDSLGDSVIPLAGDVTDPTDCERFQEQLLTMAPLDWAILNAGTCEYLDVRQFDAELVSRVMNTNVVGTARSVEAVLPALRASGSETRRPLLAIVSSSSWWFPFTRAEAYGASKAALTYFAESLRADLAAEKIDVSVVSPGFVKTPLTDQNDFSMPFLMDAADAARIMVRDLEKHRRHSHFPKRFTCSLKLLACLPRIIKDRMAAAMARSNTD</sequence>
<dbReference type="EMBL" id="SOAX01000003">
    <property type="protein sequence ID" value="TDT41402.1"/>
    <property type="molecule type" value="Genomic_DNA"/>
</dbReference>
<comment type="caution">
    <text evidence="3">The sequence shown here is derived from an EMBL/GenBank/DDBJ whole genome shotgun (WGS) entry which is preliminary data.</text>
</comment>
<dbReference type="Pfam" id="PF00106">
    <property type="entry name" value="adh_short"/>
    <property type="match status" value="1"/>
</dbReference>